<feature type="domain" description="HTH tetR-type" evidence="5">
    <location>
        <begin position="12"/>
        <end position="72"/>
    </location>
</feature>
<evidence type="ECO:0000313" key="6">
    <source>
        <dbReference type="EMBL" id="ADB42400.1"/>
    </source>
</evidence>
<keyword evidence="7" id="KW-1185">Reference proteome</keyword>
<dbReference type="PROSITE" id="PS50977">
    <property type="entry name" value="HTH_TETR_2"/>
    <property type="match status" value="1"/>
</dbReference>
<dbReference type="InterPro" id="IPR050624">
    <property type="entry name" value="HTH-type_Tx_Regulator"/>
</dbReference>
<dbReference type="KEGG" id="sli:Slin_6443"/>
<dbReference type="InterPro" id="IPR001647">
    <property type="entry name" value="HTH_TetR"/>
</dbReference>
<dbReference type="PANTHER" id="PTHR43479:SF11">
    <property type="entry name" value="ACREF_ENVCD OPERON REPRESSOR-RELATED"/>
    <property type="match status" value="1"/>
</dbReference>
<dbReference type="PANTHER" id="PTHR43479">
    <property type="entry name" value="ACREF/ENVCD OPERON REPRESSOR-RELATED"/>
    <property type="match status" value="1"/>
</dbReference>
<dbReference type="RefSeq" id="WP_012930884.1">
    <property type="nucleotide sequence ID" value="NC_013730.1"/>
</dbReference>
<dbReference type="GO" id="GO:0003677">
    <property type="term" value="F:DNA binding"/>
    <property type="evidence" value="ECO:0007669"/>
    <property type="project" value="UniProtKB-UniRule"/>
</dbReference>
<dbReference type="STRING" id="504472.Slin_6443"/>
<proteinExistence type="predicted"/>
<evidence type="ECO:0000256" key="2">
    <source>
        <dbReference type="ARBA" id="ARBA00023125"/>
    </source>
</evidence>
<dbReference type="AlphaFoldDB" id="D2QUB8"/>
<keyword evidence="2 4" id="KW-0238">DNA-binding</keyword>
<dbReference type="InterPro" id="IPR025996">
    <property type="entry name" value="MT1864/Rv1816-like_C"/>
</dbReference>
<evidence type="ECO:0000313" key="7">
    <source>
        <dbReference type="Proteomes" id="UP000002028"/>
    </source>
</evidence>
<dbReference type="Pfam" id="PF00440">
    <property type="entry name" value="TetR_N"/>
    <property type="match status" value="1"/>
</dbReference>
<keyword evidence="3" id="KW-0804">Transcription</keyword>
<evidence type="ECO:0000256" key="1">
    <source>
        <dbReference type="ARBA" id="ARBA00023015"/>
    </source>
</evidence>
<evidence type="ECO:0000256" key="4">
    <source>
        <dbReference type="PROSITE-ProRule" id="PRU00335"/>
    </source>
</evidence>
<evidence type="ECO:0000256" key="3">
    <source>
        <dbReference type="ARBA" id="ARBA00023163"/>
    </source>
</evidence>
<dbReference type="HOGENOM" id="CLU_069356_40_3_10"/>
<protein>
    <submittedName>
        <fullName evidence="6">Transcriptional regulator, TetR family</fullName>
    </submittedName>
</protein>
<dbReference type="InterPro" id="IPR036271">
    <property type="entry name" value="Tet_transcr_reg_TetR-rel_C_sf"/>
</dbReference>
<dbReference type="EMBL" id="CP001769">
    <property type="protein sequence ID" value="ADB42400.1"/>
    <property type="molecule type" value="Genomic_DNA"/>
</dbReference>
<dbReference type="Pfam" id="PF13305">
    <property type="entry name" value="TetR_C_33"/>
    <property type="match status" value="1"/>
</dbReference>
<gene>
    <name evidence="6" type="ordered locus">Slin_6443</name>
</gene>
<feature type="DNA-binding region" description="H-T-H motif" evidence="4">
    <location>
        <begin position="35"/>
        <end position="54"/>
    </location>
</feature>
<dbReference type="Gene3D" id="1.10.357.10">
    <property type="entry name" value="Tetracycline Repressor, domain 2"/>
    <property type="match status" value="1"/>
</dbReference>
<organism evidence="6 7">
    <name type="scientific">Spirosoma linguale (strain ATCC 33905 / DSM 74 / LMG 10896 / Claus 1)</name>
    <dbReference type="NCBI Taxonomy" id="504472"/>
    <lineage>
        <taxon>Bacteria</taxon>
        <taxon>Pseudomonadati</taxon>
        <taxon>Bacteroidota</taxon>
        <taxon>Cytophagia</taxon>
        <taxon>Cytophagales</taxon>
        <taxon>Cytophagaceae</taxon>
        <taxon>Spirosoma</taxon>
    </lineage>
</organism>
<sequence length="202" mass="22954">MGVSERKAREKEELRNLILEGAMKLFAEKGVANVTIRNIADAVEYSVGTVYVYFKDKNAILHALHTKGFLELRDRFLVLLNVANPMERLKAAGKVYIQFAQEQSDMYDLMFNTQAPMDFVKEGDGDVWNEGKATFGFLRTMIQDCQAAGHFDGHDPEALSFLIWSIVHGMCSLRISCRTDVVNLEQPTTQGYAEFLRMLDKF</sequence>
<dbReference type="SUPFAM" id="SSF48498">
    <property type="entry name" value="Tetracyclin repressor-like, C-terminal domain"/>
    <property type="match status" value="1"/>
</dbReference>
<dbReference type="Proteomes" id="UP000002028">
    <property type="component" value="Chromosome"/>
</dbReference>
<name>D2QUB8_SPILD</name>
<reference evidence="6 7" key="1">
    <citation type="journal article" date="2010" name="Stand. Genomic Sci.">
        <title>Complete genome sequence of Spirosoma linguale type strain (1).</title>
        <authorList>
            <person name="Lail K."/>
            <person name="Sikorski J."/>
            <person name="Saunders E."/>
            <person name="Lapidus A."/>
            <person name="Glavina Del Rio T."/>
            <person name="Copeland A."/>
            <person name="Tice H."/>
            <person name="Cheng J.-F."/>
            <person name="Lucas S."/>
            <person name="Nolan M."/>
            <person name="Bruce D."/>
            <person name="Goodwin L."/>
            <person name="Pitluck S."/>
            <person name="Ivanova N."/>
            <person name="Mavromatis K."/>
            <person name="Ovchinnikova G."/>
            <person name="Pati A."/>
            <person name="Chen A."/>
            <person name="Palaniappan K."/>
            <person name="Land M."/>
            <person name="Hauser L."/>
            <person name="Chang Y.-J."/>
            <person name="Jeffries C.D."/>
            <person name="Chain P."/>
            <person name="Brettin T."/>
            <person name="Detter J.C."/>
            <person name="Schuetze A."/>
            <person name="Rohde M."/>
            <person name="Tindall B.J."/>
            <person name="Goeker M."/>
            <person name="Bristow J."/>
            <person name="Eisen J.A."/>
            <person name="Markowitz V."/>
            <person name="Hugenholtz P."/>
            <person name="Kyrpides N.C."/>
            <person name="Klenk H.-P."/>
            <person name="Chen F."/>
        </authorList>
    </citation>
    <scope>NUCLEOTIDE SEQUENCE [LARGE SCALE GENOMIC DNA]</scope>
    <source>
        <strain evidence="7">ATCC 33905 / DSM 74 / LMG 10896 / Claus 1</strain>
    </source>
</reference>
<dbReference type="eggNOG" id="COG1309">
    <property type="taxonomic scope" value="Bacteria"/>
</dbReference>
<keyword evidence="1" id="KW-0805">Transcription regulation</keyword>
<dbReference type="PRINTS" id="PR00455">
    <property type="entry name" value="HTHTETR"/>
</dbReference>
<dbReference type="SUPFAM" id="SSF46689">
    <property type="entry name" value="Homeodomain-like"/>
    <property type="match status" value="1"/>
</dbReference>
<accession>D2QUB8</accession>
<evidence type="ECO:0000259" key="5">
    <source>
        <dbReference type="PROSITE" id="PS50977"/>
    </source>
</evidence>
<dbReference type="InterPro" id="IPR009057">
    <property type="entry name" value="Homeodomain-like_sf"/>
</dbReference>